<evidence type="ECO:0000313" key="1">
    <source>
        <dbReference type="EMBL" id="KAK5941850.1"/>
    </source>
</evidence>
<evidence type="ECO:0008006" key="3">
    <source>
        <dbReference type="Google" id="ProtNLM"/>
    </source>
</evidence>
<protein>
    <recommendedName>
        <fullName evidence="3">F-box domain-containing protein</fullName>
    </recommendedName>
</protein>
<reference evidence="1 2" key="1">
    <citation type="journal article" date="2023" name="Res Sq">
        <title>Genomic and morphological characterization of Knufia obscura isolated from the Mars 2020 spacecraft assembly facility.</title>
        <authorList>
            <person name="Chander A.M."/>
            <person name="Teixeira M.M."/>
            <person name="Singh N.K."/>
            <person name="Williams M.P."/>
            <person name="Parker C.W."/>
            <person name="Leo P."/>
            <person name="Stajich J.E."/>
            <person name="Torok T."/>
            <person name="Tighe S."/>
            <person name="Mason C.E."/>
            <person name="Venkateswaran K."/>
        </authorList>
    </citation>
    <scope>NUCLEOTIDE SEQUENCE [LARGE SCALE GENOMIC DNA]</scope>
    <source>
        <strain evidence="1 2">CCFEE 5817</strain>
    </source>
</reference>
<comment type="caution">
    <text evidence="1">The sequence shown here is derived from an EMBL/GenBank/DDBJ whole genome shotgun (WGS) entry which is preliminary data.</text>
</comment>
<keyword evidence="2" id="KW-1185">Reference proteome</keyword>
<dbReference type="Proteomes" id="UP001334248">
    <property type="component" value="Unassembled WGS sequence"/>
</dbReference>
<proteinExistence type="predicted"/>
<dbReference type="EMBL" id="JAVHJV010000006">
    <property type="protein sequence ID" value="KAK5941850.1"/>
    <property type="molecule type" value="Genomic_DNA"/>
</dbReference>
<dbReference type="GeneID" id="89999250"/>
<evidence type="ECO:0000313" key="2">
    <source>
        <dbReference type="Proteomes" id="UP001334248"/>
    </source>
</evidence>
<organism evidence="1 2">
    <name type="scientific">Knufia obscura</name>
    <dbReference type="NCBI Taxonomy" id="1635080"/>
    <lineage>
        <taxon>Eukaryota</taxon>
        <taxon>Fungi</taxon>
        <taxon>Dikarya</taxon>
        <taxon>Ascomycota</taxon>
        <taxon>Pezizomycotina</taxon>
        <taxon>Eurotiomycetes</taxon>
        <taxon>Chaetothyriomycetidae</taxon>
        <taxon>Chaetothyriales</taxon>
        <taxon>Trichomeriaceae</taxon>
        <taxon>Knufia</taxon>
    </lineage>
</organism>
<accession>A0ABR0RMM0</accession>
<gene>
    <name evidence="1" type="ORF">PMZ80_005801</name>
</gene>
<name>A0ABR0RMM0_9EURO</name>
<dbReference type="RefSeq" id="XP_064729940.1">
    <property type="nucleotide sequence ID" value="XM_064874218.1"/>
</dbReference>
<sequence>MKQEEYRLLLERRRNEQRQTLNQFADGLSQPTDPQIQSAHLRPFHLPQLPQTQSKFMVKLGGVPEIRLQIFRNLMVDNRLSDDNYSNFCPYVLRVCQSWYREAADMLYHENTIVVDVTLRWASRLHEIKLLGEQCWVTWAGSSDATYGMRPEFPQGLVRYSEKILLRLNDKIDWASYQAQSAFYYPILATLCRSLIHLMQLIAIASTFNEQLRAFRLLRCRSADFKGFPGTAGSALETTLAVNKRVMTSKTPPVDTLMELAATNAYLEDIRKRFFPSSATSAARDFSRKVRDMACLAQKWDVKGFRSAARELIGFGKEKEEHLAKLRQHAEGVMLSPRT</sequence>